<feature type="binding site" evidence="6">
    <location>
        <position position="152"/>
    </location>
    <ligand>
        <name>Mn(2+)</name>
        <dbReference type="ChEBI" id="CHEBI:29035"/>
        <label>2</label>
    </ligand>
</feature>
<dbReference type="PANTHER" id="PTHR11014">
    <property type="entry name" value="PEPTIDASE M20 FAMILY MEMBER"/>
    <property type="match status" value="1"/>
</dbReference>
<sequence length="371" mass="40975">MNSLIELRRQLHQIPEPGFEEFKTQSYLLNVIAALPQEHLEIETWKTGIIVKVQGRTGNKTIGYRADMDGLPITEETGFDFASTHEGFMHACGHDFHMSIAIGLLQHFAASPAEHNLLFVFQPAEEGPGGALTMRECEAFLKNKPDMMVALHIAPEYPVGTIATKPGLLFANTSELFIDLKGTGGHAAYPQQANDMVVAASHLVTQLQTVVSRNIDPLDSAVITVGKITGGTKQNIIAERARLEGTIRTLSAEAMVKVKHRIEKMIEGISASFECEAVIDYGANYRMVDNDHDLTEQFIEFAQNSGIAQVITCREAMTGEDYGYFLESVPGFMFWLGVDTPYGLHHSKLQPDEKAIPFAVDLLTKYLKHIG</sequence>
<evidence type="ECO:0000313" key="9">
    <source>
        <dbReference type="Proteomes" id="UP000215059"/>
    </source>
</evidence>
<feature type="active site" description="Proton acceptor" evidence="5">
    <location>
        <position position="126"/>
    </location>
</feature>
<feature type="binding site" evidence="6">
    <location>
        <position position="92"/>
    </location>
    <ligand>
        <name>Mn(2+)</name>
        <dbReference type="ChEBI" id="CHEBI:29035"/>
        <label>2</label>
    </ligand>
</feature>
<evidence type="ECO:0000256" key="6">
    <source>
        <dbReference type="PIRSR" id="PIRSR005962-1"/>
    </source>
</evidence>
<dbReference type="GO" id="GO:0046872">
    <property type="term" value="F:metal ion binding"/>
    <property type="evidence" value="ECO:0007669"/>
    <property type="project" value="UniProtKB-KW"/>
</dbReference>
<dbReference type="GO" id="GO:0050118">
    <property type="term" value="F:N-acetyldiaminopimelate deacetylase activity"/>
    <property type="evidence" value="ECO:0007669"/>
    <property type="project" value="UniProtKB-UniRule"/>
</dbReference>
<evidence type="ECO:0000256" key="4">
    <source>
        <dbReference type="ARBA" id="ARBA00023154"/>
    </source>
</evidence>
<gene>
    <name evidence="8" type="ORF">CGZ90_03700</name>
</gene>
<dbReference type="NCBIfam" id="TIGR01891">
    <property type="entry name" value="amidohydrolases"/>
    <property type="match status" value="1"/>
</dbReference>
<keyword evidence="1 5" id="KW-0028">Amino-acid biosynthesis</keyword>
<keyword evidence="6" id="KW-0479">Metal-binding</keyword>
<accession>A0A235FDM3</accession>
<comment type="function">
    <text evidence="5">Catalyzes the conversion of N-acetyl-diaminopimelate to diaminopimelate and acetate.</text>
</comment>
<dbReference type="InterPro" id="IPR011650">
    <property type="entry name" value="Peptidase_M20_dimer"/>
</dbReference>
<dbReference type="RefSeq" id="WP_094250977.1">
    <property type="nucleotide sequence ID" value="NZ_JBHLXL010000001.1"/>
</dbReference>
<dbReference type="PIRSF" id="PIRSF005962">
    <property type="entry name" value="Pept_M20D_amidohydro"/>
    <property type="match status" value="1"/>
</dbReference>
<comment type="cofactor">
    <cofactor evidence="6">
        <name>Mn(2+)</name>
        <dbReference type="ChEBI" id="CHEBI:29035"/>
    </cofactor>
    <text evidence="6">The Mn(2+) ion enhances activity.</text>
</comment>
<dbReference type="SUPFAM" id="SSF53187">
    <property type="entry name" value="Zn-dependent exopeptidases"/>
    <property type="match status" value="1"/>
</dbReference>
<reference evidence="8 9" key="1">
    <citation type="submission" date="2017-07" db="EMBL/GenBank/DDBJ databases">
        <title>Fictibacillus sp. nov. GDSW-R2A3 Genome sequencing and assembly.</title>
        <authorList>
            <person name="Mayilraj S."/>
        </authorList>
    </citation>
    <scope>NUCLEOTIDE SEQUENCE [LARGE SCALE GENOMIC DNA]</scope>
    <source>
        <strain evidence="8 9">GDSW-R2A3</strain>
    </source>
</reference>
<dbReference type="HAMAP" id="MF_01692">
    <property type="entry name" value="DapEL"/>
    <property type="match status" value="1"/>
</dbReference>
<proteinExistence type="inferred from homology"/>
<comment type="caution">
    <text evidence="8">The sequence shown here is derived from an EMBL/GenBank/DDBJ whole genome shotgun (WGS) entry which is preliminary data.</text>
</comment>
<evidence type="ECO:0000313" key="8">
    <source>
        <dbReference type="EMBL" id="OYD59017.1"/>
    </source>
</evidence>
<dbReference type="EC" id="3.5.1.47" evidence="5"/>
<dbReference type="Gene3D" id="3.40.630.10">
    <property type="entry name" value="Zn peptidases"/>
    <property type="match status" value="1"/>
</dbReference>
<dbReference type="CDD" id="cd05670">
    <property type="entry name" value="M20_Acy1_YkuR-like"/>
    <property type="match status" value="1"/>
</dbReference>
<dbReference type="Pfam" id="PF07687">
    <property type="entry name" value="M20_dimer"/>
    <property type="match status" value="1"/>
</dbReference>
<dbReference type="FunFam" id="3.30.70.360:FF:000001">
    <property type="entry name" value="N-acetyldiaminopimelate deacetylase"/>
    <property type="match status" value="1"/>
</dbReference>
<keyword evidence="4 5" id="KW-0457">Lysine biosynthesis</keyword>
<evidence type="ECO:0000256" key="5">
    <source>
        <dbReference type="HAMAP-Rule" id="MF_01692"/>
    </source>
</evidence>
<evidence type="ECO:0000256" key="3">
    <source>
        <dbReference type="ARBA" id="ARBA00022915"/>
    </source>
</evidence>
<comment type="pathway">
    <text evidence="5">Amino-acid biosynthesis; L-lysine biosynthesis via DAP pathway; LL-2,6-diaminopimelate from (S)-tetrahydrodipicolinate (acetylase route): step 3/3.</text>
</comment>
<organism evidence="8 9">
    <name type="scientific">Fictibacillus aquaticus</name>
    <dbReference type="NCBI Taxonomy" id="2021314"/>
    <lineage>
        <taxon>Bacteria</taxon>
        <taxon>Bacillati</taxon>
        <taxon>Bacillota</taxon>
        <taxon>Bacilli</taxon>
        <taxon>Bacillales</taxon>
        <taxon>Fictibacillaceae</taxon>
        <taxon>Fictibacillus</taxon>
    </lineage>
</organism>
<dbReference type="PANTHER" id="PTHR11014:SF98">
    <property type="entry name" value="N-ACETYLDIAMINOPIMELATE DEACETYLASE"/>
    <property type="match status" value="1"/>
</dbReference>
<keyword evidence="3 5" id="KW-0220">Diaminopimelate biosynthesis</keyword>
<evidence type="ECO:0000259" key="7">
    <source>
        <dbReference type="Pfam" id="PF07687"/>
    </source>
</evidence>
<name>A0A235FDM3_9BACL</name>
<feature type="binding site" evidence="6">
    <location>
        <position position="94"/>
    </location>
    <ligand>
        <name>Mn(2+)</name>
        <dbReference type="ChEBI" id="CHEBI:29035"/>
        <label>2</label>
    </ligand>
</feature>
<keyword evidence="2 5" id="KW-0378">Hydrolase</keyword>
<dbReference type="InterPro" id="IPR036264">
    <property type="entry name" value="Bact_exopeptidase_dim_dom"/>
</dbReference>
<feature type="domain" description="Peptidase M20 dimerisation" evidence="7">
    <location>
        <begin position="178"/>
        <end position="267"/>
    </location>
</feature>
<keyword evidence="6" id="KW-0464">Manganese</keyword>
<evidence type="ECO:0000256" key="2">
    <source>
        <dbReference type="ARBA" id="ARBA00022801"/>
    </source>
</evidence>
<dbReference type="Proteomes" id="UP000215059">
    <property type="component" value="Unassembled WGS sequence"/>
</dbReference>
<comment type="catalytic activity">
    <reaction evidence="5">
        <text>N-acetyl-(2S,6S)-2,6-diaminopimelate + H2O = (2S,6S)-2,6-diaminopimelate + acetate</text>
        <dbReference type="Rhea" id="RHEA:20405"/>
        <dbReference type="ChEBI" id="CHEBI:15377"/>
        <dbReference type="ChEBI" id="CHEBI:30089"/>
        <dbReference type="ChEBI" id="CHEBI:57609"/>
        <dbReference type="ChEBI" id="CHEBI:58767"/>
        <dbReference type="EC" id="3.5.1.47"/>
    </reaction>
</comment>
<protein>
    <recommendedName>
        <fullName evidence="5">N-acetyldiaminopimelate deacetylase</fullName>
        <ecNumber evidence="5">3.5.1.47</ecNumber>
    </recommendedName>
</protein>
<dbReference type="GO" id="GO:0009089">
    <property type="term" value="P:lysine biosynthetic process via diaminopimelate"/>
    <property type="evidence" value="ECO:0007669"/>
    <property type="project" value="UniProtKB-UniRule"/>
</dbReference>
<keyword evidence="9" id="KW-1185">Reference proteome</keyword>
<feature type="binding site" evidence="6">
    <location>
        <position position="126"/>
    </location>
    <ligand>
        <name>Mn(2+)</name>
        <dbReference type="ChEBI" id="CHEBI:29035"/>
        <label>2</label>
    </ligand>
</feature>
<dbReference type="UniPathway" id="UPA00034">
    <property type="reaction ID" value="UER00024"/>
</dbReference>
<dbReference type="AlphaFoldDB" id="A0A235FDM3"/>
<dbReference type="InterPro" id="IPR002933">
    <property type="entry name" value="Peptidase_M20"/>
</dbReference>
<feature type="active site" evidence="5">
    <location>
        <position position="67"/>
    </location>
</feature>
<dbReference type="Gene3D" id="3.30.70.360">
    <property type="match status" value="1"/>
</dbReference>
<dbReference type="OrthoDB" id="9776731at2"/>
<dbReference type="Pfam" id="PF01546">
    <property type="entry name" value="Peptidase_M20"/>
    <property type="match status" value="1"/>
</dbReference>
<dbReference type="SUPFAM" id="SSF55031">
    <property type="entry name" value="Bacterial exopeptidase dimerisation domain"/>
    <property type="match status" value="1"/>
</dbReference>
<dbReference type="EMBL" id="NOII01000001">
    <property type="protein sequence ID" value="OYD59017.1"/>
    <property type="molecule type" value="Genomic_DNA"/>
</dbReference>
<dbReference type="InterPro" id="IPR023905">
    <property type="entry name" value="AcetylDAP_deacetylase"/>
</dbReference>
<feature type="binding site" evidence="6">
    <location>
        <position position="345"/>
    </location>
    <ligand>
        <name>Mn(2+)</name>
        <dbReference type="ChEBI" id="CHEBI:29035"/>
        <label>2</label>
    </ligand>
</feature>
<dbReference type="GO" id="GO:0019877">
    <property type="term" value="P:diaminopimelate biosynthetic process"/>
    <property type="evidence" value="ECO:0007669"/>
    <property type="project" value="UniProtKB-UniRule"/>
</dbReference>
<dbReference type="InterPro" id="IPR017439">
    <property type="entry name" value="Amidohydrolase"/>
</dbReference>
<evidence type="ECO:0000256" key="1">
    <source>
        <dbReference type="ARBA" id="ARBA00022605"/>
    </source>
</evidence>
<comment type="similarity">
    <text evidence="5">Belongs to the peptidase M20A family. N-acetyldiaminopimelate deacetylase subfamily.</text>
</comment>